<dbReference type="InterPro" id="IPR019845">
    <property type="entry name" value="Squalene/phytoene_synthase_CS"/>
</dbReference>
<comment type="caution">
    <text evidence="4">The sequence shown here is derived from an EMBL/GenBank/DDBJ whole genome shotgun (WGS) entry which is preliminary data.</text>
</comment>
<evidence type="ECO:0000256" key="2">
    <source>
        <dbReference type="ARBA" id="ARBA00022679"/>
    </source>
</evidence>
<dbReference type="SFLD" id="SFLDS00005">
    <property type="entry name" value="Isoprenoid_Synthase_Type_I"/>
    <property type="match status" value="1"/>
</dbReference>
<dbReference type="SFLD" id="SFLDG01018">
    <property type="entry name" value="Squalene/Phytoene_Synthase_Lik"/>
    <property type="match status" value="1"/>
</dbReference>
<dbReference type="InterPro" id="IPR044843">
    <property type="entry name" value="Trans_IPPS_bact-type"/>
</dbReference>
<dbReference type="Proteomes" id="UP001156102">
    <property type="component" value="Unassembled WGS sequence"/>
</dbReference>
<organism evidence="4 5">
    <name type="scientific">Ectobacillus ponti</name>
    <dbReference type="NCBI Taxonomy" id="2961894"/>
    <lineage>
        <taxon>Bacteria</taxon>
        <taxon>Bacillati</taxon>
        <taxon>Bacillota</taxon>
        <taxon>Bacilli</taxon>
        <taxon>Bacillales</taxon>
        <taxon>Bacillaceae</taxon>
        <taxon>Ectobacillus</taxon>
    </lineage>
</organism>
<dbReference type="GO" id="GO:0004311">
    <property type="term" value="F:geranylgeranyl diphosphate synthase activity"/>
    <property type="evidence" value="ECO:0007669"/>
    <property type="project" value="InterPro"/>
</dbReference>
<dbReference type="PANTHER" id="PTHR31480">
    <property type="entry name" value="BIFUNCTIONAL LYCOPENE CYCLASE/PHYTOENE SYNTHASE"/>
    <property type="match status" value="1"/>
</dbReference>
<evidence type="ECO:0000256" key="3">
    <source>
        <dbReference type="ARBA" id="ARBA00022746"/>
    </source>
</evidence>
<dbReference type="EMBL" id="JANCLT010000003">
    <property type="protein sequence ID" value="MCP8968255.1"/>
    <property type="molecule type" value="Genomic_DNA"/>
</dbReference>
<dbReference type="Gene3D" id="1.10.600.10">
    <property type="entry name" value="Farnesyl Diphosphate Synthase"/>
    <property type="match status" value="1"/>
</dbReference>
<keyword evidence="2" id="KW-0808">Transferase</keyword>
<name>A0AA41X7F9_9BACI</name>
<evidence type="ECO:0000256" key="1">
    <source>
        <dbReference type="ARBA" id="ARBA00004829"/>
    </source>
</evidence>
<dbReference type="GO" id="GO:0051996">
    <property type="term" value="F:squalene synthase [NAD(P)H] activity"/>
    <property type="evidence" value="ECO:0007669"/>
    <property type="project" value="InterPro"/>
</dbReference>
<comment type="pathway">
    <text evidence="1">Carotenoid biosynthesis.</text>
</comment>
<protein>
    <submittedName>
        <fullName evidence="4">Phytoene/squalene synthase family protein</fullName>
    </submittedName>
</protein>
<evidence type="ECO:0000313" key="5">
    <source>
        <dbReference type="Proteomes" id="UP001156102"/>
    </source>
</evidence>
<dbReference type="PROSITE" id="PS01044">
    <property type="entry name" value="SQUALEN_PHYTOEN_SYN_1"/>
    <property type="match status" value="1"/>
</dbReference>
<dbReference type="InterPro" id="IPR002060">
    <property type="entry name" value="Squ/phyt_synthse"/>
</dbReference>
<dbReference type="SFLD" id="SFLDG01212">
    <property type="entry name" value="Phytoene_synthase_like"/>
    <property type="match status" value="1"/>
</dbReference>
<sequence>MPLEYAYRECQQVIMEHSKTFYKAFSLLPREKRNAVWAVYTFCRTVDDIVDEGQDALRELAQFEAEFRAFLSGSFSRGNAMWVALEDVFRRFEMDPQPFWEMIAGQRMDLVKMRYEAYEELLDYSYHVASTVGLMLLPILAPKQAVQLKPGAIALGLAMQITNILRDIGEDWERGRIYVPAELLELHGYTAGSLQAGEVNTAFITLWEDLARRAEVLYEEALASMHLYPLTSRLPVEGAARLYRAILPEIRKQGYTVFGQKHYVTDEAKQEILALMKEKEREVI</sequence>
<accession>A0AA41X7F9</accession>
<dbReference type="SUPFAM" id="SSF48576">
    <property type="entry name" value="Terpenoid synthases"/>
    <property type="match status" value="1"/>
</dbReference>
<evidence type="ECO:0000313" key="4">
    <source>
        <dbReference type="EMBL" id="MCP8968255.1"/>
    </source>
</evidence>
<dbReference type="GO" id="GO:0016117">
    <property type="term" value="P:carotenoid biosynthetic process"/>
    <property type="evidence" value="ECO:0007669"/>
    <property type="project" value="UniProtKB-KW"/>
</dbReference>
<proteinExistence type="predicted"/>
<dbReference type="InterPro" id="IPR008949">
    <property type="entry name" value="Isoprenoid_synthase_dom_sf"/>
</dbReference>
<dbReference type="InterPro" id="IPR033904">
    <property type="entry name" value="Trans_IPPS_HH"/>
</dbReference>
<reference evidence="4" key="1">
    <citation type="submission" date="2022-07" db="EMBL/GenBank/DDBJ databases">
        <authorList>
            <person name="Li W.-J."/>
            <person name="Deng Q.-Q."/>
        </authorList>
    </citation>
    <scope>NUCLEOTIDE SEQUENCE</scope>
    <source>
        <strain evidence="4">SYSU M60031</strain>
    </source>
</reference>
<dbReference type="Pfam" id="PF00494">
    <property type="entry name" value="SQS_PSY"/>
    <property type="match status" value="1"/>
</dbReference>
<gene>
    <name evidence="4" type="ORF">NK662_06840</name>
</gene>
<keyword evidence="3" id="KW-0125">Carotenoid biosynthesis</keyword>
<dbReference type="AlphaFoldDB" id="A0AA41X7F9"/>
<keyword evidence="5" id="KW-1185">Reference proteome</keyword>
<dbReference type="PROSITE" id="PS01045">
    <property type="entry name" value="SQUALEN_PHYTOEN_SYN_2"/>
    <property type="match status" value="1"/>
</dbReference>
<dbReference type="CDD" id="cd00683">
    <property type="entry name" value="Trans_IPPS_HH"/>
    <property type="match status" value="1"/>
</dbReference>